<evidence type="ECO:0000256" key="5">
    <source>
        <dbReference type="ARBA" id="ARBA00022618"/>
    </source>
</evidence>
<name>A0ABN7AVT9_9HEMI</name>
<evidence type="ECO:0000313" key="12">
    <source>
        <dbReference type="EMBL" id="BES96283.1"/>
    </source>
</evidence>
<gene>
    <name evidence="12" type="ORF">NTJ_09093</name>
</gene>
<reference evidence="12 13" key="1">
    <citation type="submission" date="2023-09" db="EMBL/GenBank/DDBJ databases">
        <title>Nesidiocoris tenuis whole genome shotgun sequence.</title>
        <authorList>
            <person name="Shibata T."/>
            <person name="Shimoda M."/>
            <person name="Kobayashi T."/>
            <person name="Uehara T."/>
        </authorList>
    </citation>
    <scope>NUCLEOTIDE SEQUENCE [LARGE SCALE GENOMIC DNA]</scope>
    <source>
        <strain evidence="12 13">Japan</strain>
    </source>
</reference>
<evidence type="ECO:0000256" key="8">
    <source>
        <dbReference type="ARBA" id="ARBA00023242"/>
    </source>
</evidence>
<evidence type="ECO:0000256" key="7">
    <source>
        <dbReference type="ARBA" id="ARBA00022786"/>
    </source>
</evidence>
<comment type="subcellular location">
    <subcellularLocation>
        <location evidence="1">Nucleus</location>
    </subcellularLocation>
</comment>
<evidence type="ECO:0000256" key="10">
    <source>
        <dbReference type="ARBA" id="ARBA00031338"/>
    </source>
</evidence>
<sequence length="74" mass="8274">MTEMDSQVVAEGRLLDIVDYAWRADTLPDEDIAVPPSELVDPETDDGDDRTTIKEAESRWMDQALTDSVFASNN</sequence>
<dbReference type="Pfam" id="PF05839">
    <property type="entry name" value="Apc13p"/>
    <property type="match status" value="1"/>
</dbReference>
<evidence type="ECO:0000256" key="6">
    <source>
        <dbReference type="ARBA" id="ARBA00022776"/>
    </source>
</evidence>
<dbReference type="PANTHER" id="PTHR28672">
    <property type="entry name" value="ANAPHASE-PROMOTING COMPLEX SUBUNIT 13"/>
    <property type="match status" value="1"/>
</dbReference>
<comment type="pathway">
    <text evidence="2">Protein modification; protein ubiquitination.</text>
</comment>
<keyword evidence="13" id="KW-1185">Reference proteome</keyword>
<organism evidence="12 13">
    <name type="scientific">Nesidiocoris tenuis</name>
    <dbReference type="NCBI Taxonomy" id="355587"/>
    <lineage>
        <taxon>Eukaryota</taxon>
        <taxon>Metazoa</taxon>
        <taxon>Ecdysozoa</taxon>
        <taxon>Arthropoda</taxon>
        <taxon>Hexapoda</taxon>
        <taxon>Insecta</taxon>
        <taxon>Pterygota</taxon>
        <taxon>Neoptera</taxon>
        <taxon>Paraneoptera</taxon>
        <taxon>Hemiptera</taxon>
        <taxon>Heteroptera</taxon>
        <taxon>Panheteroptera</taxon>
        <taxon>Cimicomorpha</taxon>
        <taxon>Miridae</taxon>
        <taxon>Dicyphina</taxon>
        <taxon>Nesidiocoris</taxon>
    </lineage>
</organism>
<evidence type="ECO:0000256" key="2">
    <source>
        <dbReference type="ARBA" id="ARBA00004906"/>
    </source>
</evidence>
<dbReference type="EMBL" id="AP028915">
    <property type="protein sequence ID" value="BES96283.1"/>
    <property type="molecule type" value="Genomic_DNA"/>
</dbReference>
<comment type="function">
    <text evidence="11">Component of the anaphase promoting complex/cyclosome (APC/C), a cell cycle-regulated E3 ubiquitin ligase that controls progression through mitosis and the G1 phase of the cell cycle. The APC/C complex acts by mediating ubiquitination and subsequent degradation of target proteins: it mainly mediates the formation of 'Lys-11'-linked polyubiquitin chains and, to a lower extent, the formation of 'Lys-48'- and 'Lys-63'-linked polyubiquitin chains. The APC/C complex catalyzes assembly of branched 'Lys-11'-/'Lys-48'-linked branched ubiquitin chains on target proteins.</text>
</comment>
<keyword evidence="5" id="KW-0132">Cell division</keyword>
<evidence type="ECO:0000256" key="1">
    <source>
        <dbReference type="ARBA" id="ARBA00004123"/>
    </source>
</evidence>
<accession>A0ABN7AVT9</accession>
<evidence type="ECO:0000256" key="11">
    <source>
        <dbReference type="ARBA" id="ARBA00045696"/>
    </source>
</evidence>
<keyword evidence="9" id="KW-0131">Cell cycle</keyword>
<keyword evidence="6" id="KW-0498">Mitosis</keyword>
<dbReference type="PANTHER" id="PTHR28672:SF1">
    <property type="entry name" value="ANAPHASE-PROMOTING COMPLEX SUBUNIT 13"/>
    <property type="match status" value="1"/>
</dbReference>
<evidence type="ECO:0000313" key="13">
    <source>
        <dbReference type="Proteomes" id="UP001307889"/>
    </source>
</evidence>
<protein>
    <recommendedName>
        <fullName evidence="4">Anaphase-promoting complex subunit 13</fullName>
    </recommendedName>
    <alternativeName>
        <fullName evidence="10">Cyclosome subunit 13</fullName>
    </alternativeName>
</protein>
<keyword evidence="7" id="KW-0833">Ubl conjugation pathway</keyword>
<evidence type="ECO:0000256" key="9">
    <source>
        <dbReference type="ARBA" id="ARBA00023306"/>
    </source>
</evidence>
<dbReference type="InterPro" id="IPR008401">
    <property type="entry name" value="Apc13"/>
</dbReference>
<evidence type="ECO:0000256" key="4">
    <source>
        <dbReference type="ARBA" id="ARBA00013935"/>
    </source>
</evidence>
<evidence type="ECO:0000256" key="3">
    <source>
        <dbReference type="ARBA" id="ARBA00006940"/>
    </source>
</evidence>
<comment type="similarity">
    <text evidence="3">Belongs to the APC13 family.</text>
</comment>
<proteinExistence type="inferred from homology"/>
<keyword evidence="8" id="KW-0539">Nucleus</keyword>
<dbReference type="Proteomes" id="UP001307889">
    <property type="component" value="Chromosome 7"/>
</dbReference>